<dbReference type="GO" id="GO:0046872">
    <property type="term" value="F:metal ion binding"/>
    <property type="evidence" value="ECO:0007669"/>
    <property type="project" value="InterPro"/>
</dbReference>
<evidence type="ECO:0000256" key="6">
    <source>
        <dbReference type="SAM" id="MobiDB-lite"/>
    </source>
</evidence>
<dbReference type="GO" id="GO:0031419">
    <property type="term" value="F:cobalamin binding"/>
    <property type="evidence" value="ECO:0007669"/>
    <property type="project" value="UniProtKB-KW"/>
</dbReference>
<dbReference type="InterPro" id="IPR016176">
    <property type="entry name" value="Cbl-dep_enz_cat"/>
</dbReference>
<sequence length="633" mass="66812">MSQEPLRIATDFASPAVEDWRRLVDKDLKGKPFTSLQSPLEGGLLLQPLYTGQDVAALPPPSPPGVAPYVRGIHPLGLTEGGWMVCQEYTEPDAALAAGALRVDLERGAWGVWLCLGEASGIRVSDAAGMERLLAHVPLERTPVYLEPEDGLLAASALFLHAAERARVPRASLRGCLGLDPLGALARTGVLPEGLAPALASGAPLITSLRQEAAHLRVLLVSTRAYADAGATAVQELAWAIATGVEYLRVLERAGVPPEEAARSMQFALSVGGQFFPEIAKLRAARLLWSKTVNTWGGSSEAQAMALHARTASTTKTQRDPWVNILRATTESFAAVVAGADSVSTAPFDAVLGTPDEGGRRLARNTQLILRDESNLNRVADPAGGSYYLEQLTQEMARAAWTELRRIESLGGMAQAVSSGDVGRALAETRAARDKAIRNRRIPIVGVSEFPFLGEAAVHREARPPAPARGAAPADPHLPPFRPTRLAEAFEALRDASDRYLAAHGARPRAFMANLGTVAEHTARSTWIVNVLAAGGIEAQEHHGFPDASAAAALFAGSGAGLALISGPDAFYPEWIPPLTAAFKAKGARTVAVAGRPGEHEAAFRAAGVDLFLYAGADLFALLSSLHAQLGVS</sequence>
<keyword evidence="4" id="KW-0413">Isomerase</keyword>
<evidence type="ECO:0000313" key="8">
    <source>
        <dbReference type="EMBL" id="SEU12905.1"/>
    </source>
</evidence>
<dbReference type="PANTHER" id="PTHR48101">
    <property type="entry name" value="METHYLMALONYL-COA MUTASE, MITOCHONDRIAL-RELATED"/>
    <property type="match status" value="1"/>
</dbReference>
<accession>A0A1I0JQH3</accession>
<name>A0A1I0JQH3_9BACT</name>
<dbReference type="Gene3D" id="3.20.20.240">
    <property type="entry name" value="Methylmalonyl-CoA mutase"/>
    <property type="match status" value="1"/>
</dbReference>
<evidence type="ECO:0000259" key="7">
    <source>
        <dbReference type="Pfam" id="PF01642"/>
    </source>
</evidence>
<dbReference type="SUPFAM" id="SSF52242">
    <property type="entry name" value="Cobalamin (vitamin B12)-binding domain"/>
    <property type="match status" value="1"/>
</dbReference>
<evidence type="ECO:0000256" key="4">
    <source>
        <dbReference type="ARBA" id="ARBA00023235"/>
    </source>
</evidence>
<dbReference type="Proteomes" id="UP000199181">
    <property type="component" value="Unassembled WGS sequence"/>
</dbReference>
<evidence type="ECO:0000256" key="5">
    <source>
        <dbReference type="ARBA" id="ARBA00023285"/>
    </source>
</evidence>
<dbReference type="SUPFAM" id="SSF51703">
    <property type="entry name" value="Cobalamin (vitamin B12)-dependent enzymes"/>
    <property type="match status" value="1"/>
</dbReference>
<dbReference type="GO" id="GO:0005737">
    <property type="term" value="C:cytoplasm"/>
    <property type="evidence" value="ECO:0007669"/>
    <property type="project" value="TreeGrafter"/>
</dbReference>
<comment type="similarity">
    <text evidence="2">Belongs to the methylmalonyl-CoA mutase family.</text>
</comment>
<keyword evidence="9" id="KW-1185">Reference proteome</keyword>
<evidence type="ECO:0000313" key="9">
    <source>
        <dbReference type="Proteomes" id="UP000199181"/>
    </source>
</evidence>
<evidence type="ECO:0000256" key="3">
    <source>
        <dbReference type="ARBA" id="ARBA00022628"/>
    </source>
</evidence>
<dbReference type="EMBL" id="FOIJ01000008">
    <property type="protein sequence ID" value="SEU12905.1"/>
    <property type="molecule type" value="Genomic_DNA"/>
</dbReference>
<organism evidence="8 9">
    <name type="scientific">Stigmatella erecta</name>
    <dbReference type="NCBI Taxonomy" id="83460"/>
    <lineage>
        <taxon>Bacteria</taxon>
        <taxon>Pseudomonadati</taxon>
        <taxon>Myxococcota</taxon>
        <taxon>Myxococcia</taxon>
        <taxon>Myxococcales</taxon>
        <taxon>Cystobacterineae</taxon>
        <taxon>Archangiaceae</taxon>
        <taxon>Stigmatella</taxon>
    </lineage>
</organism>
<dbReference type="Gene3D" id="3.40.50.280">
    <property type="entry name" value="Cobalamin-binding domain"/>
    <property type="match status" value="1"/>
</dbReference>
<dbReference type="PANTHER" id="PTHR48101:SF4">
    <property type="entry name" value="METHYLMALONYL-COA MUTASE, MITOCHONDRIAL"/>
    <property type="match status" value="1"/>
</dbReference>
<reference evidence="9" key="1">
    <citation type="submission" date="2016-10" db="EMBL/GenBank/DDBJ databases">
        <authorList>
            <person name="Varghese N."/>
            <person name="Submissions S."/>
        </authorList>
    </citation>
    <scope>NUCLEOTIDE SEQUENCE [LARGE SCALE GENOMIC DNA]</scope>
    <source>
        <strain evidence="9">DSM 16858</strain>
    </source>
</reference>
<dbReference type="AlphaFoldDB" id="A0A1I0JQH3"/>
<dbReference type="GO" id="GO:0019678">
    <property type="term" value="P:propionate metabolic process, methylmalonyl pathway"/>
    <property type="evidence" value="ECO:0007669"/>
    <property type="project" value="TreeGrafter"/>
</dbReference>
<proteinExistence type="inferred from homology"/>
<dbReference type="GO" id="GO:0004494">
    <property type="term" value="F:methylmalonyl-CoA mutase activity"/>
    <property type="evidence" value="ECO:0007669"/>
    <property type="project" value="UniProtKB-EC"/>
</dbReference>
<dbReference type="RefSeq" id="WP_093521542.1">
    <property type="nucleotide sequence ID" value="NZ_FOIJ01000008.1"/>
</dbReference>
<evidence type="ECO:0000256" key="2">
    <source>
        <dbReference type="ARBA" id="ARBA00008465"/>
    </source>
</evidence>
<keyword evidence="5" id="KW-0170">Cobalt</keyword>
<comment type="cofactor">
    <cofactor evidence="1">
        <name>adenosylcob(III)alamin</name>
        <dbReference type="ChEBI" id="CHEBI:18408"/>
    </cofactor>
</comment>
<dbReference type="Pfam" id="PF01642">
    <property type="entry name" value="MM_CoA_mutase"/>
    <property type="match status" value="1"/>
</dbReference>
<dbReference type="InterPro" id="IPR036724">
    <property type="entry name" value="Cobalamin-bd_sf"/>
</dbReference>
<dbReference type="InterPro" id="IPR006099">
    <property type="entry name" value="MeMalonylCoA_mutase_a/b_cat"/>
</dbReference>
<protein>
    <submittedName>
        <fullName evidence="8">Heterodimeric methylmalonyl-CoA mutase small subunit</fullName>
    </submittedName>
</protein>
<gene>
    <name evidence="8" type="ORF">SAMN05443639_10810</name>
</gene>
<feature type="domain" description="Methylmalonyl-CoA mutase alpha/beta chain catalytic" evidence="7">
    <location>
        <begin position="43"/>
        <end position="450"/>
    </location>
</feature>
<dbReference type="CDD" id="cd03677">
    <property type="entry name" value="MM_CoA_mutase_beta"/>
    <property type="match status" value="1"/>
</dbReference>
<evidence type="ECO:0000256" key="1">
    <source>
        <dbReference type="ARBA" id="ARBA00001922"/>
    </source>
</evidence>
<keyword evidence="3" id="KW-0846">Cobalamin</keyword>
<feature type="region of interest" description="Disordered" evidence="6">
    <location>
        <begin position="461"/>
        <end position="480"/>
    </location>
</feature>